<protein>
    <recommendedName>
        <fullName evidence="6">Rhodanese domain-containing protein</fullName>
    </recommendedName>
</protein>
<keyword evidence="3" id="KW-0238">DNA-binding</keyword>
<dbReference type="AlphaFoldDB" id="A0A9W8WR66"/>
<organism evidence="7 8">
    <name type="scientific">Didymella glomerata</name>
    <dbReference type="NCBI Taxonomy" id="749621"/>
    <lineage>
        <taxon>Eukaryota</taxon>
        <taxon>Fungi</taxon>
        <taxon>Dikarya</taxon>
        <taxon>Ascomycota</taxon>
        <taxon>Pezizomycotina</taxon>
        <taxon>Dothideomycetes</taxon>
        <taxon>Pleosporomycetidae</taxon>
        <taxon>Pleosporales</taxon>
        <taxon>Pleosporineae</taxon>
        <taxon>Didymellaceae</taxon>
        <taxon>Didymella</taxon>
    </lineage>
</organism>
<comment type="caution">
    <text evidence="7">The sequence shown here is derived from an EMBL/GenBank/DDBJ whole genome shotgun (WGS) entry which is preliminary data.</text>
</comment>
<dbReference type="GO" id="GO:0000976">
    <property type="term" value="F:transcription cis-regulatory region binding"/>
    <property type="evidence" value="ECO:0007669"/>
    <property type="project" value="TreeGrafter"/>
</dbReference>
<keyword evidence="2" id="KW-0805">Transcription regulation</keyword>
<dbReference type="OrthoDB" id="5226580at2759"/>
<dbReference type="InterPro" id="IPR001763">
    <property type="entry name" value="Rhodanese-like_dom"/>
</dbReference>
<dbReference type="PANTHER" id="PTHR31845:SF10">
    <property type="entry name" value="ZN(II)2CYS6 TRANSCRIPTION FACTOR (EUROFUNG)"/>
    <property type="match status" value="1"/>
</dbReference>
<keyword evidence="8" id="KW-1185">Reference proteome</keyword>
<dbReference type="Proteomes" id="UP001140562">
    <property type="component" value="Unassembled WGS sequence"/>
</dbReference>
<comment type="subcellular location">
    <subcellularLocation>
        <location evidence="1">Nucleus</location>
    </subcellularLocation>
</comment>
<evidence type="ECO:0000313" key="8">
    <source>
        <dbReference type="Proteomes" id="UP001140562"/>
    </source>
</evidence>
<evidence type="ECO:0000313" key="7">
    <source>
        <dbReference type="EMBL" id="KAJ4331126.1"/>
    </source>
</evidence>
<evidence type="ECO:0000259" key="6">
    <source>
        <dbReference type="PROSITE" id="PS50206"/>
    </source>
</evidence>
<evidence type="ECO:0000256" key="4">
    <source>
        <dbReference type="ARBA" id="ARBA00023163"/>
    </source>
</evidence>
<feature type="domain" description="Rhodanese" evidence="6">
    <location>
        <begin position="335"/>
        <end position="354"/>
    </location>
</feature>
<keyword evidence="5" id="KW-0539">Nucleus</keyword>
<evidence type="ECO:0000256" key="1">
    <source>
        <dbReference type="ARBA" id="ARBA00004123"/>
    </source>
</evidence>
<dbReference type="EMBL" id="JAPEUV010000161">
    <property type="protein sequence ID" value="KAJ4331126.1"/>
    <property type="molecule type" value="Genomic_DNA"/>
</dbReference>
<dbReference type="GO" id="GO:0000981">
    <property type="term" value="F:DNA-binding transcription factor activity, RNA polymerase II-specific"/>
    <property type="evidence" value="ECO:0007669"/>
    <property type="project" value="TreeGrafter"/>
</dbReference>
<gene>
    <name evidence="7" type="ORF">N0V87_009410</name>
</gene>
<evidence type="ECO:0000256" key="2">
    <source>
        <dbReference type="ARBA" id="ARBA00023015"/>
    </source>
</evidence>
<proteinExistence type="predicted"/>
<evidence type="ECO:0000256" key="5">
    <source>
        <dbReference type="ARBA" id="ARBA00023242"/>
    </source>
</evidence>
<dbReference type="PANTHER" id="PTHR31845">
    <property type="entry name" value="FINGER DOMAIN PROTEIN, PUTATIVE-RELATED"/>
    <property type="match status" value="1"/>
</dbReference>
<reference evidence="7" key="1">
    <citation type="submission" date="2022-10" db="EMBL/GenBank/DDBJ databases">
        <title>Tapping the CABI collections for fungal endophytes: first genome assemblies for Collariella, Neodidymelliopsis, Ascochyta clinopodiicola, Didymella pomorum, Didymosphaeria variabile, Neocosmospora piperis and Neocucurbitaria cava.</title>
        <authorList>
            <person name="Hill R."/>
        </authorList>
    </citation>
    <scope>NUCLEOTIDE SEQUENCE</scope>
    <source>
        <strain evidence="7">IMI 360193</strain>
    </source>
</reference>
<sequence>MPFVSQHALPITASSNTSPLLFKAIVAVAYFHDMRVQKMLVEELIGNIMLGVFTNAEKSLDMLQALLILCAWYNPHVFTSSSHTSLLHLCMALTTDLAIDRDPLSCEMAHMAAALESCGIPQPAKTVSDGERRAVLGVFWLVSTVFTSFRKTDVPSWTPWHQQCLETLKKTGLESDKLLLRLVQSQKIMHQAMSQSLLHTPEALQTEVDEVEPADMNTADDLTRTLLSLQHSCARIAIWEPSFLTHNLDGIWSCISSLTSYLTLYNSLPVPSYPTIPFTVFAQFAYVFVVMVRASSTHFDGFDGTLLRELIDFEKVMEQASEKYEAVARLEVDGVRVMSGGFAEWAAKCRWAKTFYGMKAREMASETAKGGGTDTCGDPTLVDGFPGGSEWVGCDEFRLDF</sequence>
<evidence type="ECO:0000256" key="3">
    <source>
        <dbReference type="ARBA" id="ARBA00023125"/>
    </source>
</evidence>
<accession>A0A9W8WR66</accession>
<dbReference type="PROSITE" id="PS50206">
    <property type="entry name" value="RHODANESE_3"/>
    <property type="match status" value="1"/>
</dbReference>
<name>A0A9W8WR66_9PLEO</name>
<keyword evidence="4" id="KW-0804">Transcription</keyword>
<dbReference type="InterPro" id="IPR051089">
    <property type="entry name" value="prtT"/>
</dbReference>
<dbReference type="GO" id="GO:0005634">
    <property type="term" value="C:nucleus"/>
    <property type="evidence" value="ECO:0007669"/>
    <property type="project" value="UniProtKB-SubCell"/>
</dbReference>